<keyword evidence="4" id="KW-1185">Reference proteome</keyword>
<accession>A0ABQ7EUQ0</accession>
<dbReference type="Proteomes" id="UP000266723">
    <property type="component" value="Unassembled WGS sequence"/>
</dbReference>
<dbReference type="EMBL" id="QGKV02000297">
    <property type="protein sequence ID" value="KAF3607314.1"/>
    <property type="molecule type" value="Genomic_DNA"/>
</dbReference>
<evidence type="ECO:0000313" key="3">
    <source>
        <dbReference type="EMBL" id="KAF3607314.1"/>
    </source>
</evidence>
<sequence>MPSHVRETVAISKTDGPVTSHPQTTAGLPVAAVEDPHPHPANRPDLGRPVDTQILCKVLSISPFQNSTLSSPQSVHVTTRMQLLFQVSDSDEDKTASSMDSTAPKSPPVEAVDDDSSTQLPTRLFAPGFFPTGLRLNIYSKANVIGAVASALAGSADMDVLLRPQFGRLFHLPVARCQNSTKLIGSLLCRQLITTQKYGTFDVEDSDSEETASSIMWQKLFNTTVGDITVAQVLEMLRNPFLASWKRLRLALIALVDGVLWCTNKTLKLTPKYVKMLTDHELRIRLSQQTTACYGFPLALQLLAFEAVPQLLARIPDAANTTTFLEVPSACATTVVILKIKDIVDVEAEPDPPPGSRAPPVVGRGRRLANLTSSEHNESEVPHQLGSCPDGGVYASFDLFNYPRYLGTRNLLLRRCYEEGNPSTFYVKGVEYFYWLDRLDEGLRLLKRAVDAGYERALYTYAMTRKIFWEDEEYFSRFTRESVGRMGMVVRNEDPIWFNRENDRFITKRHLFMSTVVPLFYSCQCSPCLDRGWVLWYIEHIKAGDMCNRCFWIKEVALFLRDFRCSTGFPDFDTWQ</sequence>
<dbReference type="InterPro" id="IPR057136">
    <property type="entry name" value="At2g35280_TPR_dom"/>
</dbReference>
<dbReference type="PANTHER" id="PTHR33784:SF35">
    <property type="entry name" value="(RAPE) HYPOTHETICAL PROTEIN"/>
    <property type="match status" value="1"/>
</dbReference>
<evidence type="ECO:0000256" key="1">
    <source>
        <dbReference type="SAM" id="MobiDB-lite"/>
    </source>
</evidence>
<dbReference type="InterPro" id="IPR040338">
    <property type="entry name" value="At1g67623-like"/>
</dbReference>
<evidence type="ECO:0000313" key="4">
    <source>
        <dbReference type="Proteomes" id="UP000266723"/>
    </source>
</evidence>
<protein>
    <recommendedName>
        <fullName evidence="2">At2g35280-like TPR domain-containing protein</fullName>
    </recommendedName>
</protein>
<feature type="domain" description="At2g35280-like TPR" evidence="2">
    <location>
        <begin position="410"/>
        <end position="467"/>
    </location>
</feature>
<dbReference type="Pfam" id="PF23310">
    <property type="entry name" value="TPR_27"/>
    <property type="match status" value="1"/>
</dbReference>
<comment type="caution">
    <text evidence="3">The sequence shown here is derived from an EMBL/GenBank/DDBJ whole genome shotgun (WGS) entry which is preliminary data.</text>
</comment>
<gene>
    <name evidence="3" type="ORF">DY000_02046581</name>
</gene>
<name>A0ABQ7EUQ0_BRACR</name>
<dbReference type="PANTHER" id="PTHR33784">
    <property type="entry name" value="OS05G0482100 PROTEIN"/>
    <property type="match status" value="1"/>
</dbReference>
<evidence type="ECO:0000259" key="2">
    <source>
        <dbReference type="Pfam" id="PF23310"/>
    </source>
</evidence>
<reference evidence="3 4" key="1">
    <citation type="journal article" date="2020" name="BMC Genomics">
        <title>Intraspecific diversification of the crop wild relative Brassica cretica Lam. using demographic model selection.</title>
        <authorList>
            <person name="Kioukis A."/>
            <person name="Michalopoulou V.A."/>
            <person name="Briers L."/>
            <person name="Pirintsos S."/>
            <person name="Studholme D.J."/>
            <person name="Pavlidis P."/>
            <person name="Sarris P.F."/>
        </authorList>
    </citation>
    <scope>NUCLEOTIDE SEQUENCE [LARGE SCALE GENOMIC DNA]</scope>
    <source>
        <strain evidence="4">cv. PFS-1207/04</strain>
    </source>
</reference>
<feature type="region of interest" description="Disordered" evidence="1">
    <location>
        <begin position="1"/>
        <end position="24"/>
    </location>
</feature>
<feature type="region of interest" description="Disordered" evidence="1">
    <location>
        <begin position="89"/>
        <end position="117"/>
    </location>
</feature>
<organism evidence="3 4">
    <name type="scientific">Brassica cretica</name>
    <name type="common">Mustard</name>
    <dbReference type="NCBI Taxonomy" id="69181"/>
    <lineage>
        <taxon>Eukaryota</taxon>
        <taxon>Viridiplantae</taxon>
        <taxon>Streptophyta</taxon>
        <taxon>Embryophyta</taxon>
        <taxon>Tracheophyta</taxon>
        <taxon>Spermatophyta</taxon>
        <taxon>Magnoliopsida</taxon>
        <taxon>eudicotyledons</taxon>
        <taxon>Gunneridae</taxon>
        <taxon>Pentapetalae</taxon>
        <taxon>rosids</taxon>
        <taxon>malvids</taxon>
        <taxon>Brassicales</taxon>
        <taxon>Brassicaceae</taxon>
        <taxon>Brassiceae</taxon>
        <taxon>Brassica</taxon>
    </lineage>
</organism>
<proteinExistence type="predicted"/>